<proteinExistence type="predicted"/>
<sequence length="146" mass="15679">MQCKSTVSNSKLVDSTFIKSEPSHEGSRERSKTAESTNTYQLDKVLPQMSFSSSMAVPVMNSTQAFAEAAHSAVKPVCTTVLTTNKNIVGQLKNCSRAEGVNVEKVCEVPSNSEHVPLVTVAIPMVDTATELTNLGLKYSSIVAKK</sequence>
<feature type="region of interest" description="Disordered" evidence="1">
    <location>
        <begin position="1"/>
        <end position="38"/>
    </location>
</feature>
<reference evidence="2 3" key="1">
    <citation type="journal article" date="2018" name="Front. Plant Sci.">
        <title>Red Clover (Trifolium pratense) and Zigzag Clover (T. medium) - A Picture of Genomic Similarities and Differences.</title>
        <authorList>
            <person name="Dluhosova J."/>
            <person name="Istvanek J."/>
            <person name="Nedelnik J."/>
            <person name="Repkova J."/>
        </authorList>
    </citation>
    <scope>NUCLEOTIDE SEQUENCE [LARGE SCALE GENOMIC DNA]</scope>
    <source>
        <strain evidence="3">cv. 10/8</strain>
        <tissue evidence="2">Leaf</tissue>
    </source>
</reference>
<dbReference type="AlphaFoldDB" id="A0A392QQD8"/>
<name>A0A392QQD8_9FABA</name>
<feature type="non-terminal residue" evidence="2">
    <location>
        <position position="146"/>
    </location>
</feature>
<dbReference type="EMBL" id="LXQA010154301">
    <property type="protein sequence ID" value="MCI26603.1"/>
    <property type="molecule type" value="Genomic_DNA"/>
</dbReference>
<feature type="compositionally biased region" description="Polar residues" evidence="1">
    <location>
        <begin position="1"/>
        <end position="13"/>
    </location>
</feature>
<evidence type="ECO:0000313" key="2">
    <source>
        <dbReference type="EMBL" id="MCI26603.1"/>
    </source>
</evidence>
<organism evidence="2 3">
    <name type="scientific">Trifolium medium</name>
    <dbReference type="NCBI Taxonomy" id="97028"/>
    <lineage>
        <taxon>Eukaryota</taxon>
        <taxon>Viridiplantae</taxon>
        <taxon>Streptophyta</taxon>
        <taxon>Embryophyta</taxon>
        <taxon>Tracheophyta</taxon>
        <taxon>Spermatophyta</taxon>
        <taxon>Magnoliopsida</taxon>
        <taxon>eudicotyledons</taxon>
        <taxon>Gunneridae</taxon>
        <taxon>Pentapetalae</taxon>
        <taxon>rosids</taxon>
        <taxon>fabids</taxon>
        <taxon>Fabales</taxon>
        <taxon>Fabaceae</taxon>
        <taxon>Papilionoideae</taxon>
        <taxon>50 kb inversion clade</taxon>
        <taxon>NPAAA clade</taxon>
        <taxon>Hologalegina</taxon>
        <taxon>IRL clade</taxon>
        <taxon>Trifolieae</taxon>
        <taxon>Trifolium</taxon>
    </lineage>
</organism>
<evidence type="ECO:0000256" key="1">
    <source>
        <dbReference type="SAM" id="MobiDB-lite"/>
    </source>
</evidence>
<evidence type="ECO:0000313" key="3">
    <source>
        <dbReference type="Proteomes" id="UP000265520"/>
    </source>
</evidence>
<comment type="caution">
    <text evidence="2">The sequence shown here is derived from an EMBL/GenBank/DDBJ whole genome shotgun (WGS) entry which is preliminary data.</text>
</comment>
<keyword evidence="3" id="KW-1185">Reference proteome</keyword>
<dbReference type="Proteomes" id="UP000265520">
    <property type="component" value="Unassembled WGS sequence"/>
</dbReference>
<protein>
    <submittedName>
        <fullName evidence="2">Serine-rich adhesin for platelets-like</fullName>
    </submittedName>
</protein>
<feature type="compositionally biased region" description="Basic and acidic residues" evidence="1">
    <location>
        <begin position="21"/>
        <end position="33"/>
    </location>
</feature>
<accession>A0A392QQD8</accession>